<sequence length="382" mass="42030">MHKTPFSPHHNPVSLDRRRCLLGIGSLFAMSPGIAGKSFAQEPFDDVPSSLYLKDDIDNAVESGVDYLVKVQRADGAITDRRHDVAMTALAVMAMAAIGTQPSTLTARGRAMQSAINFVLDPHHQTMEGYFGGSDSSRMYGHGIVTLMLTEMLGMGATPEQNTRIHDSLVDAIKLILAAQNVRKPENLRGGWRYTPDSSDSDLSVSIWQLMALRSAKNDGMDVPGEAIESALDYLKFSYASPLDRQGIPRDKVSGFTYTPGTFHPSFTMTAAGLLAMQVCGQYESPLVTGASEWLLQNPPKPNERFFFYGLYYYAQAMHQAGGKYAEKADKLVPDLMLDLQQGNGSWIARGGEERNIGTVYATALTLLSLSVRYHYLPIYQR</sequence>
<dbReference type="RefSeq" id="WP_146535155.1">
    <property type="nucleotide sequence ID" value="NZ_SJPX01000003.1"/>
</dbReference>
<name>A0A5C6EQ53_9BACT</name>
<gene>
    <name evidence="1" type="ORF">Poly59_34990</name>
</gene>
<keyword evidence="2" id="KW-1185">Reference proteome</keyword>
<dbReference type="AlphaFoldDB" id="A0A5C6EQ53"/>
<dbReference type="SUPFAM" id="SSF48239">
    <property type="entry name" value="Terpenoid cyclases/Protein prenyltransferases"/>
    <property type="match status" value="1"/>
</dbReference>
<dbReference type="Proteomes" id="UP000317977">
    <property type="component" value="Unassembled WGS sequence"/>
</dbReference>
<organism evidence="1 2">
    <name type="scientific">Rubripirellula reticaptiva</name>
    <dbReference type="NCBI Taxonomy" id="2528013"/>
    <lineage>
        <taxon>Bacteria</taxon>
        <taxon>Pseudomonadati</taxon>
        <taxon>Planctomycetota</taxon>
        <taxon>Planctomycetia</taxon>
        <taxon>Pirellulales</taxon>
        <taxon>Pirellulaceae</taxon>
        <taxon>Rubripirellula</taxon>
    </lineage>
</organism>
<comment type="caution">
    <text evidence="1">The sequence shown here is derived from an EMBL/GenBank/DDBJ whole genome shotgun (WGS) entry which is preliminary data.</text>
</comment>
<evidence type="ECO:0000313" key="2">
    <source>
        <dbReference type="Proteomes" id="UP000317977"/>
    </source>
</evidence>
<evidence type="ECO:0000313" key="1">
    <source>
        <dbReference type="EMBL" id="TWU51903.1"/>
    </source>
</evidence>
<dbReference type="Gene3D" id="1.50.10.20">
    <property type="match status" value="2"/>
</dbReference>
<accession>A0A5C6EQ53</accession>
<dbReference type="EMBL" id="SJPX01000003">
    <property type="protein sequence ID" value="TWU51903.1"/>
    <property type="molecule type" value="Genomic_DNA"/>
</dbReference>
<reference evidence="1 2" key="1">
    <citation type="submission" date="2019-02" db="EMBL/GenBank/DDBJ databases">
        <title>Deep-cultivation of Planctomycetes and their phenomic and genomic characterization uncovers novel biology.</title>
        <authorList>
            <person name="Wiegand S."/>
            <person name="Jogler M."/>
            <person name="Boedeker C."/>
            <person name="Pinto D."/>
            <person name="Vollmers J."/>
            <person name="Rivas-Marin E."/>
            <person name="Kohn T."/>
            <person name="Peeters S.H."/>
            <person name="Heuer A."/>
            <person name="Rast P."/>
            <person name="Oberbeckmann S."/>
            <person name="Bunk B."/>
            <person name="Jeske O."/>
            <person name="Meyerdierks A."/>
            <person name="Storesund J.E."/>
            <person name="Kallscheuer N."/>
            <person name="Luecker S."/>
            <person name="Lage O.M."/>
            <person name="Pohl T."/>
            <person name="Merkel B.J."/>
            <person name="Hornburger P."/>
            <person name="Mueller R.-W."/>
            <person name="Bruemmer F."/>
            <person name="Labrenz M."/>
            <person name="Spormann A.M."/>
            <person name="Op Den Camp H."/>
            <person name="Overmann J."/>
            <person name="Amann R."/>
            <person name="Jetten M.S.M."/>
            <person name="Mascher T."/>
            <person name="Medema M.H."/>
            <person name="Devos D.P."/>
            <person name="Kaster A.-K."/>
            <person name="Ovreas L."/>
            <person name="Rohde M."/>
            <person name="Galperin M.Y."/>
            <person name="Jogler C."/>
        </authorList>
    </citation>
    <scope>NUCLEOTIDE SEQUENCE [LARGE SCALE GENOMIC DNA]</scope>
    <source>
        <strain evidence="1 2">Poly59</strain>
    </source>
</reference>
<protein>
    <recommendedName>
        <fullName evidence="3">Prenyltransferase and squalene oxidase repeat protein</fullName>
    </recommendedName>
</protein>
<dbReference type="InterPro" id="IPR008930">
    <property type="entry name" value="Terpenoid_cyclase/PrenylTrfase"/>
</dbReference>
<evidence type="ECO:0008006" key="3">
    <source>
        <dbReference type="Google" id="ProtNLM"/>
    </source>
</evidence>
<dbReference type="OrthoDB" id="265313at2"/>
<proteinExistence type="predicted"/>